<reference evidence="1" key="2">
    <citation type="submission" date="2015-06" db="UniProtKB">
        <authorList>
            <consortium name="EnsemblPlants"/>
        </authorList>
    </citation>
    <scope>IDENTIFICATION</scope>
    <source>
        <strain evidence="1">DM1-3 516 R44</strain>
    </source>
</reference>
<dbReference type="EnsemblPlants" id="PGSC0003DMT400070730">
    <property type="protein sequence ID" value="PGSC0003DMT400070730"/>
    <property type="gene ID" value="PGSC0003DMG401027501"/>
</dbReference>
<dbReference type="Proteomes" id="UP000011115">
    <property type="component" value="Unassembled WGS sequence"/>
</dbReference>
<keyword evidence="2" id="KW-1185">Reference proteome</keyword>
<organism evidence="1 2">
    <name type="scientific">Solanum tuberosum</name>
    <name type="common">Potato</name>
    <dbReference type="NCBI Taxonomy" id="4113"/>
    <lineage>
        <taxon>Eukaryota</taxon>
        <taxon>Viridiplantae</taxon>
        <taxon>Streptophyta</taxon>
        <taxon>Embryophyta</taxon>
        <taxon>Tracheophyta</taxon>
        <taxon>Spermatophyta</taxon>
        <taxon>Magnoliopsida</taxon>
        <taxon>eudicotyledons</taxon>
        <taxon>Gunneridae</taxon>
        <taxon>Pentapetalae</taxon>
        <taxon>asterids</taxon>
        <taxon>lamiids</taxon>
        <taxon>Solanales</taxon>
        <taxon>Solanaceae</taxon>
        <taxon>Solanoideae</taxon>
        <taxon>Solaneae</taxon>
        <taxon>Solanum</taxon>
    </lineage>
</organism>
<dbReference type="OrthoDB" id="660305at2759"/>
<protein>
    <submittedName>
        <fullName evidence="1">Uncharacterized protein</fullName>
    </submittedName>
</protein>
<dbReference type="HOGENOM" id="CLU_2546998_0_0_1"/>
<name>M1CML6_SOLTU</name>
<reference evidence="2" key="1">
    <citation type="journal article" date="2011" name="Nature">
        <title>Genome sequence and analysis of the tuber crop potato.</title>
        <authorList>
            <consortium name="The Potato Genome Sequencing Consortium"/>
        </authorList>
    </citation>
    <scope>NUCLEOTIDE SEQUENCE [LARGE SCALE GENOMIC DNA]</scope>
    <source>
        <strain evidence="2">cv. DM1-3 516 R44</strain>
    </source>
</reference>
<gene>
    <name evidence="1" type="primary">LOC102598491</name>
</gene>
<proteinExistence type="predicted"/>
<evidence type="ECO:0000313" key="2">
    <source>
        <dbReference type="Proteomes" id="UP000011115"/>
    </source>
</evidence>
<dbReference type="AlphaFoldDB" id="M1CML6"/>
<evidence type="ECO:0000313" key="1">
    <source>
        <dbReference type="EnsemblPlants" id="PGSC0003DMT400070730"/>
    </source>
</evidence>
<sequence length="83" mass="8992">MTKRLTEEALTYFDECVSISTFDSSDFSAPEYPSHSSVGATTTTGVAVPVLLGSPSAMSTSFPVSYSNYKQVPLIERVMSVRM</sequence>
<dbReference type="ExpressionAtlas" id="M1CML6">
    <property type="expression patterns" value="baseline and differential"/>
</dbReference>
<accession>M1CML6</accession>
<dbReference type="PANTHER" id="PTHR34466:SF3">
    <property type="entry name" value="OS11G0129800 PROTEIN"/>
    <property type="match status" value="1"/>
</dbReference>
<dbReference type="Gramene" id="PGSC0003DMT400070730">
    <property type="protein sequence ID" value="PGSC0003DMT400070730"/>
    <property type="gene ID" value="PGSC0003DMG401027501"/>
</dbReference>
<dbReference type="PANTHER" id="PTHR34466">
    <property type="entry name" value="OS11G0129800 PROTEIN"/>
    <property type="match status" value="1"/>
</dbReference>